<dbReference type="PROSITE" id="PS50944">
    <property type="entry name" value="HTH_DTXR"/>
    <property type="match status" value="1"/>
</dbReference>
<dbReference type="SMART" id="SM00529">
    <property type="entry name" value="HTH_DTXR"/>
    <property type="match status" value="1"/>
</dbReference>
<comment type="similarity">
    <text evidence="1">Belongs to the DtxR/MntR family.</text>
</comment>
<dbReference type="RefSeq" id="WP_037296408.1">
    <property type="nucleotide sequence ID" value="NZ_ATAX01000003.1"/>
</dbReference>
<dbReference type="SUPFAM" id="SSF47979">
    <property type="entry name" value="Iron-dependent repressor protein, dimerization domain"/>
    <property type="match status" value="1"/>
</dbReference>
<dbReference type="EMBL" id="ATAX01000003">
    <property type="protein sequence ID" value="EWM55292.1"/>
    <property type="molecule type" value="Genomic_DNA"/>
</dbReference>
<dbReference type="eggNOG" id="COG1321">
    <property type="taxonomic scope" value="Bacteria"/>
</dbReference>
<evidence type="ECO:0000256" key="1">
    <source>
        <dbReference type="ARBA" id="ARBA00007871"/>
    </source>
</evidence>
<dbReference type="PANTHER" id="PTHR33238:SF7">
    <property type="entry name" value="IRON-DEPENDENT TRANSCRIPTIONAL REGULATOR"/>
    <property type="match status" value="1"/>
</dbReference>
<dbReference type="InterPro" id="IPR012318">
    <property type="entry name" value="HTH_CRP"/>
</dbReference>
<dbReference type="InterPro" id="IPR036390">
    <property type="entry name" value="WH_DNA-bd_sf"/>
</dbReference>
<evidence type="ECO:0000313" key="7">
    <source>
        <dbReference type="Proteomes" id="UP000019365"/>
    </source>
</evidence>
<evidence type="ECO:0000256" key="3">
    <source>
        <dbReference type="ARBA" id="ARBA00023125"/>
    </source>
</evidence>
<dbReference type="AlphaFoldDB" id="W7V3P1"/>
<keyword evidence="3" id="KW-0238">DNA-binding</keyword>
<protein>
    <submittedName>
        <fullName evidence="6">DtxR family transcriptional regulator</fullName>
    </submittedName>
</protein>
<dbReference type="OrthoDB" id="9794394at2"/>
<dbReference type="InterPro" id="IPR022687">
    <property type="entry name" value="HTH_DTXR"/>
</dbReference>
<dbReference type="InterPro" id="IPR050536">
    <property type="entry name" value="DtxR_MntR_Metal-Reg"/>
</dbReference>
<dbReference type="Gene3D" id="1.10.10.10">
    <property type="entry name" value="Winged helix-like DNA-binding domain superfamily/Winged helix DNA-binding domain"/>
    <property type="match status" value="1"/>
</dbReference>
<dbReference type="GO" id="GO:0046983">
    <property type="term" value="F:protein dimerization activity"/>
    <property type="evidence" value="ECO:0007669"/>
    <property type="project" value="InterPro"/>
</dbReference>
<comment type="caution">
    <text evidence="6">The sequence shown here is derived from an EMBL/GenBank/DDBJ whole genome shotgun (WGS) entry which is preliminary data.</text>
</comment>
<evidence type="ECO:0000259" key="5">
    <source>
        <dbReference type="PROSITE" id="PS50944"/>
    </source>
</evidence>
<sequence length="128" mass="14374">MAITEAVENYLETILILSQKQPDVHAIDICSYLGYSRPTVSIILKKMKDEGLVSVDGDNHIRLTEAGRSVAERIYDRHTVLTAFFTYLGISRDVAAEDACKVEHDISDETFALLKSHYNKLTAEEAKK</sequence>
<dbReference type="GO" id="GO:0046914">
    <property type="term" value="F:transition metal ion binding"/>
    <property type="evidence" value="ECO:0007669"/>
    <property type="project" value="InterPro"/>
</dbReference>
<dbReference type="GO" id="GO:0003700">
    <property type="term" value="F:DNA-binding transcription factor activity"/>
    <property type="evidence" value="ECO:0007669"/>
    <property type="project" value="InterPro"/>
</dbReference>
<reference evidence="6 7" key="1">
    <citation type="journal article" date="2014" name="PLoS ONE">
        <title>Rumen cellulosomics: divergent fiber-degrading strategies revealed by comparative genome-wide analysis of six ruminococcal strains.</title>
        <authorList>
            <person name="Dassa B."/>
            <person name="Borovok I."/>
            <person name="Ruimy-Israeli V."/>
            <person name="Lamed R."/>
            <person name="Flint H.J."/>
            <person name="Duncan S.H."/>
            <person name="Henrissat B."/>
            <person name="Coutinho P."/>
            <person name="Morrison M."/>
            <person name="Mosoni P."/>
            <person name="Yeoman C.J."/>
            <person name="White B.A."/>
            <person name="Bayer E.A."/>
        </authorList>
    </citation>
    <scope>NUCLEOTIDE SEQUENCE [LARGE SCALE GENOMIC DNA]</scope>
    <source>
        <strain evidence="6 7">007c</strain>
    </source>
</reference>
<feature type="domain" description="HTH dtxR-type" evidence="5">
    <location>
        <begin position="1"/>
        <end position="64"/>
    </location>
</feature>
<organism evidence="6 7">
    <name type="scientific">Ruminococcus flavefaciens 007c</name>
    <dbReference type="NCBI Taxonomy" id="1341157"/>
    <lineage>
        <taxon>Bacteria</taxon>
        <taxon>Bacillati</taxon>
        <taxon>Bacillota</taxon>
        <taxon>Clostridia</taxon>
        <taxon>Eubacteriales</taxon>
        <taxon>Oscillospiraceae</taxon>
        <taxon>Ruminococcus</taxon>
    </lineage>
</organism>
<evidence type="ECO:0000256" key="4">
    <source>
        <dbReference type="ARBA" id="ARBA00023163"/>
    </source>
</evidence>
<name>W7V3P1_RUMFL</name>
<dbReference type="InterPro" id="IPR001367">
    <property type="entry name" value="Fe_dep_repressor"/>
</dbReference>
<accession>W7V3P1</accession>
<dbReference type="Pfam" id="PF01325">
    <property type="entry name" value="Fe_dep_repress"/>
    <property type="match status" value="1"/>
</dbReference>
<evidence type="ECO:0000313" key="6">
    <source>
        <dbReference type="EMBL" id="EWM55292.1"/>
    </source>
</evidence>
<dbReference type="InterPro" id="IPR036421">
    <property type="entry name" value="Fe_dep_repressor_sf"/>
</dbReference>
<keyword evidence="2" id="KW-0805">Transcription regulation</keyword>
<dbReference type="Proteomes" id="UP000019365">
    <property type="component" value="Unassembled WGS sequence"/>
</dbReference>
<dbReference type="PATRIC" id="fig|1341157.4.peg.109"/>
<dbReference type="Gene3D" id="1.10.60.10">
    <property type="entry name" value="Iron dependent repressor, metal binding and dimerisation domain"/>
    <property type="match status" value="1"/>
</dbReference>
<dbReference type="GO" id="GO:0003677">
    <property type="term" value="F:DNA binding"/>
    <property type="evidence" value="ECO:0007669"/>
    <property type="project" value="UniProtKB-KW"/>
</dbReference>
<keyword evidence="7" id="KW-1185">Reference proteome</keyword>
<dbReference type="SUPFAM" id="SSF46785">
    <property type="entry name" value="Winged helix' DNA-binding domain"/>
    <property type="match status" value="1"/>
</dbReference>
<dbReference type="SMART" id="SM00419">
    <property type="entry name" value="HTH_CRP"/>
    <property type="match status" value="1"/>
</dbReference>
<dbReference type="InterPro" id="IPR036388">
    <property type="entry name" value="WH-like_DNA-bd_sf"/>
</dbReference>
<gene>
    <name evidence="6" type="ORF">RF007C_04875</name>
</gene>
<evidence type="ECO:0000256" key="2">
    <source>
        <dbReference type="ARBA" id="ARBA00023015"/>
    </source>
</evidence>
<dbReference type="InterPro" id="IPR022689">
    <property type="entry name" value="Iron_dep_repressor"/>
</dbReference>
<proteinExistence type="inferred from homology"/>
<dbReference type="PANTHER" id="PTHR33238">
    <property type="entry name" value="IRON (METAL) DEPENDENT REPRESSOR, DTXR FAMILY"/>
    <property type="match status" value="1"/>
</dbReference>
<keyword evidence="4" id="KW-0804">Transcription</keyword>
<dbReference type="Pfam" id="PF02742">
    <property type="entry name" value="Fe_dep_repr_C"/>
    <property type="match status" value="1"/>
</dbReference>